<keyword evidence="2" id="KW-0548">Nucleotidyltransferase</keyword>
<dbReference type="InterPro" id="IPR043502">
    <property type="entry name" value="DNA/RNA_pol_sf"/>
</dbReference>
<evidence type="ECO:0000256" key="3">
    <source>
        <dbReference type="ARBA" id="ARBA00022722"/>
    </source>
</evidence>
<dbReference type="SUPFAM" id="SSF56672">
    <property type="entry name" value="DNA/RNA polymerases"/>
    <property type="match status" value="1"/>
</dbReference>
<evidence type="ECO:0000256" key="4">
    <source>
        <dbReference type="ARBA" id="ARBA00022759"/>
    </source>
</evidence>
<proteinExistence type="predicted"/>
<dbReference type="AlphaFoldDB" id="A0A1X7UFV5"/>
<dbReference type="InParanoid" id="A0A1X7UFV5"/>
<dbReference type="GO" id="GO:0016787">
    <property type="term" value="F:hydrolase activity"/>
    <property type="evidence" value="ECO:0007669"/>
    <property type="project" value="UniProtKB-KW"/>
</dbReference>
<keyword evidence="5" id="KW-0378">Hydrolase</keyword>
<evidence type="ECO:0000259" key="7">
    <source>
        <dbReference type="Pfam" id="PF17917"/>
    </source>
</evidence>
<evidence type="ECO:0000256" key="6">
    <source>
        <dbReference type="ARBA" id="ARBA00022918"/>
    </source>
</evidence>
<accession>A0A1X7UFV5</accession>
<organism evidence="8">
    <name type="scientific">Amphimedon queenslandica</name>
    <name type="common">Sponge</name>
    <dbReference type="NCBI Taxonomy" id="400682"/>
    <lineage>
        <taxon>Eukaryota</taxon>
        <taxon>Metazoa</taxon>
        <taxon>Porifera</taxon>
        <taxon>Demospongiae</taxon>
        <taxon>Heteroscleromorpha</taxon>
        <taxon>Haplosclerida</taxon>
        <taxon>Niphatidae</taxon>
        <taxon>Amphimedon</taxon>
    </lineage>
</organism>
<keyword evidence="4" id="KW-0255">Endonuclease</keyword>
<dbReference type="GO" id="GO:0003964">
    <property type="term" value="F:RNA-directed DNA polymerase activity"/>
    <property type="evidence" value="ECO:0007669"/>
    <property type="project" value="UniProtKB-KW"/>
</dbReference>
<dbReference type="EnsemblMetazoa" id="Aqu2.1.26530_001">
    <property type="protein sequence ID" value="Aqu2.1.26530_001"/>
    <property type="gene ID" value="Aqu2.1.26530"/>
</dbReference>
<dbReference type="InterPro" id="IPR041373">
    <property type="entry name" value="RT_RNaseH"/>
</dbReference>
<reference evidence="8" key="1">
    <citation type="submission" date="2017-05" db="UniProtKB">
        <authorList>
            <consortium name="EnsemblMetazoa"/>
        </authorList>
    </citation>
    <scope>IDENTIFICATION</scope>
</reference>
<protein>
    <recommendedName>
        <fullName evidence="7">Reverse transcriptase RNase H-like domain-containing protein</fullName>
    </recommendedName>
</protein>
<evidence type="ECO:0000256" key="2">
    <source>
        <dbReference type="ARBA" id="ARBA00022695"/>
    </source>
</evidence>
<keyword evidence="6" id="KW-0695">RNA-directed DNA polymerase</keyword>
<dbReference type="GO" id="GO:0004519">
    <property type="term" value="F:endonuclease activity"/>
    <property type="evidence" value="ECO:0007669"/>
    <property type="project" value="UniProtKB-KW"/>
</dbReference>
<dbReference type="Pfam" id="PF17917">
    <property type="entry name" value="RT_RNaseH"/>
    <property type="match status" value="1"/>
</dbReference>
<dbReference type="PANTHER" id="PTHR37984">
    <property type="entry name" value="PROTEIN CBG26694"/>
    <property type="match status" value="1"/>
</dbReference>
<name>A0A1X7UFV5_AMPQE</name>
<evidence type="ECO:0000256" key="1">
    <source>
        <dbReference type="ARBA" id="ARBA00022679"/>
    </source>
</evidence>
<keyword evidence="3" id="KW-0540">Nuclease</keyword>
<evidence type="ECO:0000313" key="8">
    <source>
        <dbReference type="EnsemblMetazoa" id="Aqu2.1.26530_001"/>
    </source>
</evidence>
<dbReference type="PANTHER" id="PTHR37984:SF5">
    <property type="entry name" value="PROTEIN NYNRIN-LIKE"/>
    <property type="match status" value="1"/>
</dbReference>
<evidence type="ECO:0000256" key="5">
    <source>
        <dbReference type="ARBA" id="ARBA00022801"/>
    </source>
</evidence>
<dbReference type="InterPro" id="IPR050951">
    <property type="entry name" value="Retrovirus_Pol_polyprotein"/>
</dbReference>
<feature type="domain" description="Reverse transcriptase RNase H-like" evidence="7">
    <location>
        <begin position="22"/>
        <end position="72"/>
    </location>
</feature>
<sequence>HVINADGIQPLESKVSAILVRLLNAIKHFCYFVEGHVFTVYTDHKPLTYSLHTKSNKYSPQQIRHLDYISKFTSDIRHIQGKDNPVADALSRVQLNAI</sequence>
<keyword evidence="1" id="KW-0808">Transferase</keyword>